<organism evidence="6 7">
    <name type="scientific">Salinisphaera orenii YIM 95161</name>
    <dbReference type="NCBI Taxonomy" id="1051139"/>
    <lineage>
        <taxon>Bacteria</taxon>
        <taxon>Pseudomonadati</taxon>
        <taxon>Pseudomonadota</taxon>
        <taxon>Gammaproteobacteria</taxon>
        <taxon>Salinisphaerales</taxon>
        <taxon>Salinisphaeraceae</taxon>
        <taxon>Salinisphaera</taxon>
    </lineage>
</organism>
<comment type="caution">
    <text evidence="6">The sequence shown here is derived from an EMBL/GenBank/DDBJ whole genome shotgun (WGS) entry which is preliminary data.</text>
</comment>
<reference evidence="6 7" key="1">
    <citation type="submission" date="2013-10" db="EMBL/GenBank/DDBJ databases">
        <title>Salinisphaera halophila YIM 95161 Genome Sequencing.</title>
        <authorList>
            <person name="Lai Q."/>
            <person name="Li C."/>
            <person name="Shao Z."/>
        </authorList>
    </citation>
    <scope>NUCLEOTIDE SEQUENCE [LARGE SCALE GENOMIC DNA]</scope>
    <source>
        <strain evidence="6 7">YIM 95161</strain>
    </source>
</reference>
<dbReference type="EMBL" id="AYKF01000143">
    <property type="protein sequence ID" value="ROO23121.1"/>
    <property type="molecule type" value="Genomic_DNA"/>
</dbReference>
<keyword evidence="4" id="KW-0804">Transcription</keyword>
<dbReference type="SMART" id="SM00422">
    <property type="entry name" value="HTH_MERR"/>
    <property type="match status" value="1"/>
</dbReference>
<name>A0A423PDP7_9GAMM</name>
<feature type="domain" description="HTH merR-type" evidence="5">
    <location>
        <begin position="1"/>
        <end position="70"/>
    </location>
</feature>
<dbReference type="AlphaFoldDB" id="A0A423PDP7"/>
<dbReference type="GO" id="GO:0003700">
    <property type="term" value="F:DNA-binding transcription factor activity"/>
    <property type="evidence" value="ECO:0007669"/>
    <property type="project" value="InterPro"/>
</dbReference>
<keyword evidence="3" id="KW-0238">DNA-binding</keyword>
<keyword evidence="1" id="KW-0678">Repressor</keyword>
<evidence type="ECO:0000256" key="3">
    <source>
        <dbReference type="ARBA" id="ARBA00023125"/>
    </source>
</evidence>
<dbReference type="Proteomes" id="UP000285123">
    <property type="component" value="Unassembled WGS sequence"/>
</dbReference>
<proteinExistence type="predicted"/>
<evidence type="ECO:0000256" key="1">
    <source>
        <dbReference type="ARBA" id="ARBA00022491"/>
    </source>
</evidence>
<dbReference type="PANTHER" id="PTHR30204:SF69">
    <property type="entry name" value="MERR-FAMILY TRANSCRIPTIONAL REGULATOR"/>
    <property type="match status" value="1"/>
</dbReference>
<gene>
    <name evidence="6" type="ORF">SAHL_17100</name>
</gene>
<dbReference type="SUPFAM" id="SSF46955">
    <property type="entry name" value="Putative DNA-binding domain"/>
    <property type="match status" value="1"/>
</dbReference>
<sequence>MFTIAQAARRAGCPASTIRYYERVRLLPSARRGTNDYRYYEVADIERLAFVNRARQLGFSIDAVADLLRLADHPHSPCDGVDTLIATQLHSVEKRIRQLQTLAARLRQLQSACDGEHPIRECGILAALSDTRWNEA</sequence>
<evidence type="ECO:0000259" key="5">
    <source>
        <dbReference type="PROSITE" id="PS50937"/>
    </source>
</evidence>
<dbReference type="InterPro" id="IPR047057">
    <property type="entry name" value="MerR_fam"/>
</dbReference>
<evidence type="ECO:0000256" key="4">
    <source>
        <dbReference type="ARBA" id="ARBA00023163"/>
    </source>
</evidence>
<dbReference type="OrthoDB" id="9808480at2"/>
<dbReference type="Gene3D" id="1.10.1660.10">
    <property type="match status" value="1"/>
</dbReference>
<protein>
    <submittedName>
        <fullName evidence="6">MerR family transcriptional regulator</fullName>
    </submittedName>
</protein>
<keyword evidence="2" id="KW-0805">Transcription regulation</keyword>
<dbReference type="PRINTS" id="PR00040">
    <property type="entry name" value="HTHMERR"/>
</dbReference>
<evidence type="ECO:0000313" key="7">
    <source>
        <dbReference type="Proteomes" id="UP000285123"/>
    </source>
</evidence>
<accession>A0A423PDP7</accession>
<dbReference type="InterPro" id="IPR009061">
    <property type="entry name" value="DNA-bd_dom_put_sf"/>
</dbReference>
<dbReference type="RefSeq" id="WP_123592598.1">
    <property type="nucleotide sequence ID" value="NZ_AYKF01000143.1"/>
</dbReference>
<dbReference type="PROSITE" id="PS50937">
    <property type="entry name" value="HTH_MERR_2"/>
    <property type="match status" value="1"/>
</dbReference>
<dbReference type="InterPro" id="IPR000551">
    <property type="entry name" value="MerR-type_HTH_dom"/>
</dbReference>
<evidence type="ECO:0000256" key="2">
    <source>
        <dbReference type="ARBA" id="ARBA00023015"/>
    </source>
</evidence>
<evidence type="ECO:0000313" key="6">
    <source>
        <dbReference type="EMBL" id="ROO23121.1"/>
    </source>
</evidence>
<dbReference type="PANTHER" id="PTHR30204">
    <property type="entry name" value="REDOX-CYCLING DRUG-SENSING TRANSCRIPTIONAL ACTIVATOR SOXR"/>
    <property type="match status" value="1"/>
</dbReference>
<dbReference type="Pfam" id="PF13411">
    <property type="entry name" value="MerR_1"/>
    <property type="match status" value="1"/>
</dbReference>
<dbReference type="GO" id="GO:0003677">
    <property type="term" value="F:DNA binding"/>
    <property type="evidence" value="ECO:0007669"/>
    <property type="project" value="UniProtKB-KW"/>
</dbReference>